<dbReference type="GO" id="GO:0019343">
    <property type="term" value="P:cysteine biosynthetic process via cystathionine"/>
    <property type="evidence" value="ECO:0007669"/>
    <property type="project" value="TreeGrafter"/>
</dbReference>
<gene>
    <name evidence="6" type="ORF">CLV32_0427</name>
</gene>
<dbReference type="InterPro" id="IPR054542">
    <property type="entry name" value="Cys_met_metab_PP"/>
</dbReference>
<feature type="modified residue" description="N6-(pyridoxal phosphate)lysine" evidence="4">
    <location>
        <position position="195"/>
    </location>
</feature>
<comment type="caution">
    <text evidence="6">The sequence shown here is derived from an EMBL/GenBank/DDBJ whole genome shotgun (WGS) entry which is preliminary data.</text>
</comment>
<dbReference type="Gene3D" id="3.40.640.10">
    <property type="entry name" value="Type I PLP-dependent aspartate aminotransferase-like (Major domain)"/>
    <property type="match status" value="1"/>
</dbReference>
<dbReference type="CDD" id="cd00614">
    <property type="entry name" value="CGS_like"/>
    <property type="match status" value="1"/>
</dbReference>
<dbReference type="Proteomes" id="UP000295499">
    <property type="component" value="Unassembled WGS sequence"/>
</dbReference>
<dbReference type="EMBL" id="SNWM01000001">
    <property type="protein sequence ID" value="TDO24140.1"/>
    <property type="molecule type" value="Genomic_DNA"/>
</dbReference>
<dbReference type="PANTHER" id="PTHR11808:SF15">
    <property type="entry name" value="CYSTATHIONINE GAMMA-LYASE"/>
    <property type="match status" value="1"/>
</dbReference>
<dbReference type="GO" id="GO:0005737">
    <property type="term" value="C:cytoplasm"/>
    <property type="evidence" value="ECO:0007669"/>
    <property type="project" value="TreeGrafter"/>
</dbReference>
<dbReference type="InterPro" id="IPR015421">
    <property type="entry name" value="PyrdxlP-dep_Trfase_major"/>
</dbReference>
<dbReference type="SUPFAM" id="SSF53383">
    <property type="entry name" value="PLP-dependent transferases"/>
    <property type="match status" value="1"/>
</dbReference>
<dbReference type="InterPro" id="IPR000277">
    <property type="entry name" value="Cys/Met-Metab_PyrdxlP-dep_enz"/>
</dbReference>
<dbReference type="PANTHER" id="PTHR11808">
    <property type="entry name" value="TRANS-SULFURATION ENZYME FAMILY MEMBER"/>
    <property type="match status" value="1"/>
</dbReference>
<dbReference type="RefSeq" id="WP_133551872.1">
    <property type="nucleotide sequence ID" value="NZ_SNWM01000001.1"/>
</dbReference>
<organism evidence="6 7">
    <name type="scientific">Pedobacter duraquae</name>
    <dbReference type="NCBI Taxonomy" id="425511"/>
    <lineage>
        <taxon>Bacteria</taxon>
        <taxon>Pseudomonadati</taxon>
        <taxon>Bacteroidota</taxon>
        <taxon>Sphingobacteriia</taxon>
        <taxon>Sphingobacteriales</taxon>
        <taxon>Sphingobacteriaceae</taxon>
        <taxon>Pedobacter</taxon>
    </lineage>
</organism>
<sequence>MKPETIAIHAGNFVKSATGDVTPPLSLSTTYLRDENGGYPGGHMYSRVSNPNRSSLEQLLTELEHGAEACAFSSGNAAGMAVFQALKPGSHIIAPDDMYWGFKKQLQSIFADILTIDFIDLTHTEGIEAYIQPNTVMIWIETPSNPLLKVTDISALSTITKKHNLILACDSTFASPCLQNPITLGADIVMHSTTKYIGGHSDVLGGALVTAKADDLWARIRNIQQIGGAVPSPFDCFLLVRSIKTLPYRMRGHCANANTLANFLAQHPKVDAVYYPGLTSHPQHSIAKSQMSDFGGMLSVLVKGGFDNAKTVVNNVHIFAQATSLGGVESLIEHRASVEGPDTKTPQNLIRVSVGLEHIDDLIADFDQALALIN</sequence>
<reference evidence="6 7" key="1">
    <citation type="submission" date="2019-03" db="EMBL/GenBank/DDBJ databases">
        <title>Genomic Encyclopedia of Archaeal and Bacterial Type Strains, Phase II (KMG-II): from individual species to whole genera.</title>
        <authorList>
            <person name="Goeker M."/>
        </authorList>
    </citation>
    <scope>NUCLEOTIDE SEQUENCE [LARGE SCALE GENOMIC DNA]</scope>
    <source>
        <strain evidence="6 7">DSM 19034</strain>
    </source>
</reference>
<dbReference type="InterPro" id="IPR015422">
    <property type="entry name" value="PyrdxlP-dep_Trfase_small"/>
</dbReference>
<dbReference type="Gene3D" id="3.90.1150.10">
    <property type="entry name" value="Aspartate Aminotransferase, domain 1"/>
    <property type="match status" value="1"/>
</dbReference>
<evidence type="ECO:0000256" key="1">
    <source>
        <dbReference type="ARBA" id="ARBA00001933"/>
    </source>
</evidence>
<dbReference type="OrthoDB" id="9773476at2"/>
<evidence type="ECO:0000313" key="6">
    <source>
        <dbReference type="EMBL" id="TDO24140.1"/>
    </source>
</evidence>
<evidence type="ECO:0000313" key="7">
    <source>
        <dbReference type="Proteomes" id="UP000295499"/>
    </source>
</evidence>
<evidence type="ECO:0000256" key="5">
    <source>
        <dbReference type="RuleBase" id="RU362118"/>
    </source>
</evidence>
<dbReference type="GO" id="GO:0004123">
    <property type="term" value="F:cystathionine gamma-lyase activity"/>
    <property type="evidence" value="ECO:0007669"/>
    <property type="project" value="TreeGrafter"/>
</dbReference>
<dbReference type="Pfam" id="PF01053">
    <property type="entry name" value="Cys_Met_Meta_PP"/>
    <property type="match status" value="1"/>
</dbReference>
<name>A0A4R6IPD5_9SPHI</name>
<accession>A0A4R6IPD5</accession>
<keyword evidence="7" id="KW-1185">Reference proteome</keyword>
<proteinExistence type="inferred from homology"/>
<evidence type="ECO:0000256" key="2">
    <source>
        <dbReference type="ARBA" id="ARBA00009077"/>
    </source>
</evidence>
<dbReference type="GO" id="GO:0019346">
    <property type="term" value="P:transsulfuration"/>
    <property type="evidence" value="ECO:0007669"/>
    <property type="project" value="InterPro"/>
</dbReference>
<dbReference type="PIRSF" id="PIRSF001434">
    <property type="entry name" value="CGS"/>
    <property type="match status" value="1"/>
</dbReference>
<keyword evidence="3 4" id="KW-0663">Pyridoxal phosphate</keyword>
<dbReference type="FunFam" id="3.40.640.10:FF:000046">
    <property type="entry name" value="Cystathionine gamma-lyase"/>
    <property type="match status" value="1"/>
</dbReference>
<comment type="cofactor">
    <cofactor evidence="1 5">
        <name>pyridoxal 5'-phosphate</name>
        <dbReference type="ChEBI" id="CHEBI:597326"/>
    </cofactor>
</comment>
<evidence type="ECO:0000256" key="4">
    <source>
        <dbReference type="PIRSR" id="PIRSR001434-2"/>
    </source>
</evidence>
<comment type="similarity">
    <text evidence="2 5">Belongs to the trans-sulfuration enzymes family.</text>
</comment>
<dbReference type="PROSITE" id="PS00868">
    <property type="entry name" value="CYS_MET_METAB_PP"/>
    <property type="match status" value="1"/>
</dbReference>
<dbReference type="GO" id="GO:0030170">
    <property type="term" value="F:pyridoxal phosphate binding"/>
    <property type="evidence" value="ECO:0007669"/>
    <property type="project" value="InterPro"/>
</dbReference>
<protein>
    <submittedName>
        <fullName evidence="6">Cystathionine gamma-synthase</fullName>
    </submittedName>
</protein>
<dbReference type="InterPro" id="IPR015424">
    <property type="entry name" value="PyrdxlP-dep_Trfase"/>
</dbReference>
<dbReference type="AlphaFoldDB" id="A0A4R6IPD5"/>
<evidence type="ECO:0000256" key="3">
    <source>
        <dbReference type="ARBA" id="ARBA00022898"/>
    </source>
</evidence>